<reference evidence="1 2" key="1">
    <citation type="submission" date="2023-02" db="EMBL/GenBank/DDBJ databases">
        <title>LHISI_Scaffold_Assembly.</title>
        <authorList>
            <person name="Stuart O.P."/>
            <person name="Cleave R."/>
            <person name="Magrath M.J.L."/>
            <person name="Mikheyev A.S."/>
        </authorList>
    </citation>
    <scope>NUCLEOTIDE SEQUENCE [LARGE SCALE GENOMIC DNA]</scope>
    <source>
        <strain evidence="1">Daus_M_001</strain>
        <tissue evidence="1">Leg muscle</tissue>
    </source>
</reference>
<comment type="caution">
    <text evidence="1">The sequence shown here is derived from an EMBL/GenBank/DDBJ whole genome shotgun (WGS) entry which is preliminary data.</text>
</comment>
<dbReference type="EMBL" id="JARBHB010000003">
    <property type="protein sequence ID" value="KAJ8887890.1"/>
    <property type="molecule type" value="Genomic_DNA"/>
</dbReference>
<evidence type="ECO:0000313" key="1">
    <source>
        <dbReference type="EMBL" id="KAJ8887890.1"/>
    </source>
</evidence>
<protein>
    <submittedName>
        <fullName evidence="1">Uncharacterized protein</fullName>
    </submittedName>
</protein>
<name>A0ABQ9HUZ9_9NEOP</name>
<accession>A0ABQ9HUZ9</accession>
<proteinExistence type="predicted"/>
<organism evidence="1 2">
    <name type="scientific">Dryococelus australis</name>
    <dbReference type="NCBI Taxonomy" id="614101"/>
    <lineage>
        <taxon>Eukaryota</taxon>
        <taxon>Metazoa</taxon>
        <taxon>Ecdysozoa</taxon>
        <taxon>Arthropoda</taxon>
        <taxon>Hexapoda</taxon>
        <taxon>Insecta</taxon>
        <taxon>Pterygota</taxon>
        <taxon>Neoptera</taxon>
        <taxon>Polyneoptera</taxon>
        <taxon>Phasmatodea</taxon>
        <taxon>Verophasmatodea</taxon>
        <taxon>Anareolatae</taxon>
        <taxon>Phasmatidae</taxon>
        <taxon>Eurycanthinae</taxon>
        <taxon>Dryococelus</taxon>
    </lineage>
</organism>
<gene>
    <name evidence="1" type="ORF">PR048_007374</name>
</gene>
<dbReference type="Proteomes" id="UP001159363">
    <property type="component" value="Chromosome 3"/>
</dbReference>
<keyword evidence="2" id="KW-1185">Reference proteome</keyword>
<evidence type="ECO:0000313" key="2">
    <source>
        <dbReference type="Proteomes" id="UP001159363"/>
    </source>
</evidence>
<sequence>MLEDQVRSLHIEMELHKRQAGSFYREKRLARKQAGKDLKDFGVITMDYGRNLPVPNISTEEIYFKKQLSFYQLYIHVLSDVAISVKPTYFGGGQNNNWTVIRFLHYVAVVLKRFDKVQFTYPIRSHSYMECDKNSALICQKTPAETP</sequence>